<gene>
    <name evidence="2" type="ORF">D6B99_07965</name>
</gene>
<accession>A0A386HQL3</accession>
<reference evidence="2 3" key="1">
    <citation type="submission" date="2018-09" db="EMBL/GenBank/DDBJ databases">
        <title>Arachidicoccus sp. nov., a bacterium isolated from soil.</title>
        <authorList>
            <person name="Weon H.-Y."/>
            <person name="Kwon S.-W."/>
            <person name="Lee S.A."/>
        </authorList>
    </citation>
    <scope>NUCLEOTIDE SEQUENCE [LARGE SCALE GENOMIC DNA]</scope>
    <source>
        <strain evidence="2 3">KIS59-12</strain>
    </source>
</reference>
<dbReference type="PROSITE" id="PS01124">
    <property type="entry name" value="HTH_ARAC_FAMILY_2"/>
    <property type="match status" value="1"/>
</dbReference>
<dbReference type="AlphaFoldDB" id="A0A386HQL3"/>
<dbReference type="GO" id="GO:0043565">
    <property type="term" value="F:sequence-specific DNA binding"/>
    <property type="evidence" value="ECO:0007669"/>
    <property type="project" value="InterPro"/>
</dbReference>
<dbReference type="Gene3D" id="1.10.10.60">
    <property type="entry name" value="Homeodomain-like"/>
    <property type="match status" value="1"/>
</dbReference>
<evidence type="ECO:0000313" key="2">
    <source>
        <dbReference type="EMBL" id="AYD47544.1"/>
    </source>
</evidence>
<keyword evidence="3" id="KW-1185">Reference proteome</keyword>
<feature type="domain" description="HTH araC/xylS-type" evidence="1">
    <location>
        <begin position="157"/>
        <end position="262"/>
    </location>
</feature>
<name>A0A386HQL3_9BACT</name>
<dbReference type="OrthoDB" id="635259at2"/>
<dbReference type="InterPro" id="IPR018060">
    <property type="entry name" value="HTH_AraC"/>
</dbReference>
<protein>
    <submittedName>
        <fullName evidence="2">AraC family transcriptional regulator</fullName>
    </submittedName>
</protein>
<dbReference type="EMBL" id="CP032489">
    <property type="protein sequence ID" value="AYD47544.1"/>
    <property type="molecule type" value="Genomic_DNA"/>
</dbReference>
<dbReference type="GO" id="GO:0003700">
    <property type="term" value="F:DNA-binding transcription factor activity"/>
    <property type="evidence" value="ECO:0007669"/>
    <property type="project" value="InterPro"/>
</dbReference>
<dbReference type="Proteomes" id="UP000266118">
    <property type="component" value="Chromosome"/>
</dbReference>
<organism evidence="2 3">
    <name type="scientific">Arachidicoccus soli</name>
    <dbReference type="NCBI Taxonomy" id="2341117"/>
    <lineage>
        <taxon>Bacteria</taxon>
        <taxon>Pseudomonadati</taxon>
        <taxon>Bacteroidota</taxon>
        <taxon>Chitinophagia</taxon>
        <taxon>Chitinophagales</taxon>
        <taxon>Chitinophagaceae</taxon>
        <taxon>Arachidicoccus</taxon>
    </lineage>
</organism>
<dbReference type="KEGG" id="ark:D6B99_07965"/>
<proteinExistence type="predicted"/>
<evidence type="ECO:0000313" key="3">
    <source>
        <dbReference type="Proteomes" id="UP000266118"/>
    </source>
</evidence>
<sequence>MIDNKYKSLKIPVPRQFEEVFSHFYFAENRTDKLLTKTLMPSFQTILVFNFGAKALLRSKNNTEIKMEKCLVLGPVKRAFDYSLLPGCGILVANFKDDAFYRFFKRASVAGQSASHPDELLGANCFTDLWEDLNQIDTIQDRVNYILEFCKPYLLERKMIAEKLTNFHDKAFNPIKYLAAQQEQSIRNIQLIHKKYLGYTSKEIIRYQRFLKAIAFVQNIATVNSKIDWFEIIAQCGYYDQSQLIHDFNFYIHMSPTKYLKFQKDICFANAK</sequence>
<evidence type="ECO:0000259" key="1">
    <source>
        <dbReference type="PROSITE" id="PS01124"/>
    </source>
</evidence>